<evidence type="ECO:0000313" key="5">
    <source>
        <dbReference type="EMBL" id="URE23740.1"/>
    </source>
</evidence>
<evidence type="ECO:0000256" key="2">
    <source>
        <dbReference type="ARBA" id="ARBA00022801"/>
    </source>
</evidence>
<dbReference type="InterPro" id="IPR036380">
    <property type="entry name" value="Isochorismatase-like_sf"/>
</dbReference>
<dbReference type="Gene3D" id="3.40.50.850">
    <property type="entry name" value="Isochorismatase-like"/>
    <property type="match status" value="1"/>
</dbReference>
<proteinExistence type="inferred from homology"/>
<dbReference type="PANTHER" id="PTHR43540:SF6">
    <property type="entry name" value="ISOCHORISMATASE-LIKE DOMAIN-CONTAINING PROTEIN"/>
    <property type="match status" value="1"/>
</dbReference>
<feature type="compositionally biased region" description="Basic and acidic residues" evidence="3">
    <location>
        <begin position="440"/>
        <end position="450"/>
    </location>
</feature>
<reference evidence="5" key="1">
    <citation type="submission" date="2022-05" db="EMBL/GenBank/DDBJ databases">
        <title>The Musa troglodytarum L. genome provides insights into the mechanism of non-climacteric behaviour and enrichment of carotenoids.</title>
        <authorList>
            <person name="Wang J."/>
        </authorList>
    </citation>
    <scope>NUCLEOTIDE SEQUENCE</scope>
    <source>
        <tissue evidence="5">Leaf</tissue>
    </source>
</reference>
<evidence type="ECO:0000256" key="3">
    <source>
        <dbReference type="SAM" id="MobiDB-lite"/>
    </source>
</evidence>
<evidence type="ECO:0000313" key="6">
    <source>
        <dbReference type="Proteomes" id="UP001055439"/>
    </source>
</evidence>
<protein>
    <submittedName>
        <fullName evidence="5">Isochorismatase family</fullName>
    </submittedName>
</protein>
<keyword evidence="2" id="KW-0378">Hydrolase</keyword>
<feature type="domain" description="Isochorismatase-like" evidence="4">
    <location>
        <begin position="70"/>
        <end position="232"/>
    </location>
</feature>
<dbReference type="Proteomes" id="UP001055439">
    <property type="component" value="Chromosome 8"/>
</dbReference>
<evidence type="ECO:0000259" key="4">
    <source>
        <dbReference type="Pfam" id="PF00857"/>
    </source>
</evidence>
<evidence type="ECO:0000256" key="1">
    <source>
        <dbReference type="ARBA" id="ARBA00006336"/>
    </source>
</evidence>
<dbReference type="AlphaFoldDB" id="A0A9E7GZ05"/>
<gene>
    <name evidence="5" type="ORF">MUK42_18157</name>
</gene>
<dbReference type="InterPro" id="IPR050272">
    <property type="entry name" value="Isochorismatase-like_hydrls"/>
</dbReference>
<dbReference type="SUPFAM" id="SSF52499">
    <property type="entry name" value="Isochorismatase-like hydrolases"/>
    <property type="match status" value="1"/>
</dbReference>
<keyword evidence="6" id="KW-1185">Reference proteome</keyword>
<dbReference type="Pfam" id="PF00857">
    <property type="entry name" value="Isochorismatase"/>
    <property type="match status" value="1"/>
</dbReference>
<organism evidence="5 6">
    <name type="scientific">Musa troglodytarum</name>
    <name type="common">fe'i banana</name>
    <dbReference type="NCBI Taxonomy" id="320322"/>
    <lineage>
        <taxon>Eukaryota</taxon>
        <taxon>Viridiplantae</taxon>
        <taxon>Streptophyta</taxon>
        <taxon>Embryophyta</taxon>
        <taxon>Tracheophyta</taxon>
        <taxon>Spermatophyta</taxon>
        <taxon>Magnoliopsida</taxon>
        <taxon>Liliopsida</taxon>
        <taxon>Zingiberales</taxon>
        <taxon>Musaceae</taxon>
        <taxon>Musa</taxon>
    </lineage>
</organism>
<comment type="similarity">
    <text evidence="1">Belongs to the isochorismatase family.</text>
</comment>
<name>A0A9E7GZ05_9LILI</name>
<dbReference type="PANTHER" id="PTHR43540">
    <property type="entry name" value="PEROXYUREIDOACRYLATE/UREIDOACRYLATE AMIDOHYDROLASE-RELATED"/>
    <property type="match status" value="1"/>
</dbReference>
<dbReference type="GO" id="GO:0016787">
    <property type="term" value="F:hydrolase activity"/>
    <property type="evidence" value="ECO:0007669"/>
    <property type="project" value="UniProtKB-KW"/>
</dbReference>
<sequence>MEKETEAKLTRKTSLSLTLCTDAGSSYPTKAPNDLLCVMASSQISSLFSMAGDSYSKYEIRRRDPNPAAAALLVIDMQHHFASIAARILPALRSTVALCRAAGIPVLFTRHRHRSPADYAMLGEWWSGDLILDGTPAAELLPDIGRDPGDRVVEKSTYSAFAGTGLEEALRGMGVEEVIVTGVMTNLCCETSAREAFVRGFRVFFSTDATATSNKDLHEATLKNMAYGFAYLSFLDIRSVEIHLGIVRDTRIVPRWLLMPPTLMVVTIVGRKATYISREQLGSCTLDLEGLPGRGDAGLSSRFNAEITVALDVMVDTVGDDGMARKVATLESSLVPQIPCCFQNGGGLTGAGVDRGRPAASTPLWAKGAIPVDLATEPVEERAAVALVDRHVPGVLAEAHRRLTGEPDHAVGLLLLQGLAVQAPRPASANQRAGEEKDEEERRGGDGEESHCVEHLASDGCLCVHGSDTYSAPTKRKRILVIILEKAGGQVIGSARLSPPSSDLVFVWDRMRGFFAGIAPTMACVAARQGTTFPLPLCVRCFGTVADTAGVVATSTEADPIARCGHNKKTKRQAMPPMQ</sequence>
<dbReference type="OrthoDB" id="167809at2759"/>
<feature type="region of interest" description="Disordered" evidence="3">
    <location>
        <begin position="425"/>
        <end position="450"/>
    </location>
</feature>
<dbReference type="CDD" id="cd00431">
    <property type="entry name" value="cysteine_hydrolases"/>
    <property type="match status" value="1"/>
</dbReference>
<dbReference type="InterPro" id="IPR000868">
    <property type="entry name" value="Isochorismatase-like_dom"/>
</dbReference>
<accession>A0A9E7GZ05</accession>
<dbReference type="EMBL" id="CP097510">
    <property type="protein sequence ID" value="URE23740.1"/>
    <property type="molecule type" value="Genomic_DNA"/>
</dbReference>